<dbReference type="OrthoDB" id="8684708at2"/>
<protein>
    <submittedName>
        <fullName evidence="1">Nuclear transport factor 2 family protein</fullName>
    </submittedName>
</protein>
<dbReference type="Proteomes" id="UP000253094">
    <property type="component" value="Unassembled WGS sequence"/>
</dbReference>
<dbReference type="InterPro" id="IPR032710">
    <property type="entry name" value="NTF2-like_dom_sf"/>
</dbReference>
<evidence type="ECO:0000313" key="2">
    <source>
        <dbReference type="Proteomes" id="UP000253094"/>
    </source>
</evidence>
<gene>
    <name evidence="1" type="ORF">DQ384_04665</name>
</gene>
<dbReference type="AlphaFoldDB" id="A0A367FSV2"/>
<dbReference type="Gene3D" id="3.10.450.50">
    <property type="match status" value="1"/>
</dbReference>
<sequence length="119" mass="13548">MSETPYVPYAPEKLPAVVRHYLETHRDGDRESLTTVFTPDAKVTDENIEYAGIDAIRNWLAKAASEYTYTTDYTQQTEHSPNGWTVKAHLEGDFPGGEADLRFQFQLEGDRVKELVIEP</sequence>
<comment type="caution">
    <text evidence="1">The sequence shown here is derived from an EMBL/GenBank/DDBJ whole genome shotgun (WGS) entry which is preliminary data.</text>
</comment>
<keyword evidence="2" id="KW-1185">Reference proteome</keyword>
<accession>A0A367FSV2</accession>
<name>A0A367FSV2_9ACTN</name>
<reference evidence="1 2" key="1">
    <citation type="submission" date="2018-06" db="EMBL/GenBank/DDBJ databases">
        <title>Sphaerisporangium craniellae sp. nov., isolated from a marine sponge in the South China Sea.</title>
        <authorList>
            <person name="Li L."/>
        </authorList>
    </citation>
    <scope>NUCLEOTIDE SEQUENCE [LARGE SCALE GENOMIC DNA]</scope>
    <source>
        <strain evidence="1 2">CCTCC AA 208026</strain>
    </source>
</reference>
<organism evidence="1 2">
    <name type="scientific">Sphaerisporangium album</name>
    <dbReference type="NCBI Taxonomy" id="509200"/>
    <lineage>
        <taxon>Bacteria</taxon>
        <taxon>Bacillati</taxon>
        <taxon>Actinomycetota</taxon>
        <taxon>Actinomycetes</taxon>
        <taxon>Streptosporangiales</taxon>
        <taxon>Streptosporangiaceae</taxon>
        <taxon>Sphaerisporangium</taxon>
    </lineage>
</organism>
<proteinExistence type="predicted"/>
<evidence type="ECO:0000313" key="1">
    <source>
        <dbReference type="EMBL" id="RCG32770.1"/>
    </source>
</evidence>
<dbReference type="RefSeq" id="WP_114027402.1">
    <property type="nucleotide sequence ID" value="NZ_QOIL01000002.1"/>
</dbReference>
<dbReference type="EMBL" id="QOIL01000002">
    <property type="protein sequence ID" value="RCG32770.1"/>
    <property type="molecule type" value="Genomic_DNA"/>
</dbReference>
<dbReference type="SUPFAM" id="SSF54427">
    <property type="entry name" value="NTF2-like"/>
    <property type="match status" value="1"/>
</dbReference>